<name>F1Z3I4_9SPHN</name>
<dbReference type="Pfam" id="PF05275">
    <property type="entry name" value="CopB"/>
    <property type="match status" value="1"/>
</dbReference>
<dbReference type="GO" id="GO:0009279">
    <property type="term" value="C:cell outer membrane"/>
    <property type="evidence" value="ECO:0007669"/>
    <property type="project" value="InterPro"/>
</dbReference>
<dbReference type="RefSeq" id="WP_008068062.1">
    <property type="nucleotide sequence ID" value="NZ_AQWK01000012.1"/>
</dbReference>
<dbReference type="HOGENOM" id="CLU_042913_0_2_5"/>
<feature type="signal peptide" evidence="2">
    <location>
        <begin position="1"/>
        <end position="24"/>
    </location>
</feature>
<dbReference type="eggNOG" id="COG3667">
    <property type="taxonomic scope" value="Bacteria"/>
</dbReference>
<accession>F1Z3I4</accession>
<dbReference type="GO" id="GO:0006878">
    <property type="term" value="P:intracellular copper ion homeostasis"/>
    <property type="evidence" value="ECO:0007669"/>
    <property type="project" value="InterPro"/>
</dbReference>
<feature type="region of interest" description="Disordered" evidence="1">
    <location>
        <begin position="34"/>
        <end position="86"/>
    </location>
</feature>
<feature type="chain" id="PRO_5003277492" evidence="2">
    <location>
        <begin position="25"/>
        <end position="318"/>
    </location>
</feature>
<keyword evidence="4" id="KW-1185">Reference proteome</keyword>
<dbReference type="GO" id="GO:0005507">
    <property type="term" value="F:copper ion binding"/>
    <property type="evidence" value="ECO:0007669"/>
    <property type="project" value="InterPro"/>
</dbReference>
<gene>
    <name evidence="3" type="ORF">Y88_1685</name>
</gene>
<dbReference type="EMBL" id="AEWJ01000008">
    <property type="protein sequence ID" value="EGD60798.1"/>
    <property type="molecule type" value="Genomic_DNA"/>
</dbReference>
<evidence type="ECO:0000256" key="1">
    <source>
        <dbReference type="SAM" id="MobiDB-lite"/>
    </source>
</evidence>
<organism evidence="3 4">
    <name type="scientific">Novosphingobium nitrogenifigens DSM 19370</name>
    <dbReference type="NCBI Taxonomy" id="983920"/>
    <lineage>
        <taxon>Bacteria</taxon>
        <taxon>Pseudomonadati</taxon>
        <taxon>Pseudomonadota</taxon>
        <taxon>Alphaproteobacteria</taxon>
        <taxon>Sphingomonadales</taxon>
        <taxon>Sphingomonadaceae</taxon>
        <taxon>Novosphingobium</taxon>
    </lineage>
</organism>
<sequence length="318" mass="34238">MIRVASATACAVLALACAPQIAVAQDEHAMHHGMVMDPAPAAPPAGPPPAENASAPDGTGDAGTGTGAGTDQAPGTAPPPAPVHDRAADRFWGADAMAHAEMTMMGGHSAPRYSAVRIDLAEIALSPQGDGYRWEGEAWTGDVDRLLLRTRGEGQTGGRLEQGEIEAGWSHALGPWWNLQAGVKQDIRPTPARTHAMIGFEGLAPYRFDVQALAYLSDKGQFTARFEGSLDQRITRRLVLQPRAELNFAGSDMPAERIGAGLWRAEMGLRLRYEIDRRFAPYVGYSWDWATGRTADYRRADGDRVANRAVVIGVRGWF</sequence>
<dbReference type="OrthoDB" id="9778934at2"/>
<keyword evidence="2" id="KW-0732">Signal</keyword>
<dbReference type="PROSITE" id="PS51257">
    <property type="entry name" value="PROKAR_LIPOPROTEIN"/>
    <property type="match status" value="1"/>
</dbReference>
<comment type="caution">
    <text evidence="3">The sequence shown here is derived from an EMBL/GenBank/DDBJ whole genome shotgun (WGS) entry which is preliminary data.</text>
</comment>
<dbReference type="InParanoid" id="F1Z3I4"/>
<proteinExistence type="predicted"/>
<dbReference type="AlphaFoldDB" id="F1Z3I4"/>
<dbReference type="Proteomes" id="UP000004728">
    <property type="component" value="Unassembled WGS sequence"/>
</dbReference>
<dbReference type="SUPFAM" id="SSF103515">
    <property type="entry name" value="Autotransporter"/>
    <property type="match status" value="1"/>
</dbReference>
<reference evidence="3 4" key="1">
    <citation type="journal article" date="2012" name="J. Bacteriol.">
        <title>Draft Genome Sequence of Novosphingobium nitrogenifigens Y88T.</title>
        <authorList>
            <person name="Strabala T.J."/>
            <person name="Macdonald L."/>
            <person name="Liu V."/>
            <person name="Smit A.M."/>
        </authorList>
    </citation>
    <scope>NUCLEOTIDE SEQUENCE [LARGE SCALE GENOMIC DNA]</scope>
    <source>
        <strain evidence="3 4">DSM 19370</strain>
    </source>
</reference>
<dbReference type="InterPro" id="IPR036709">
    <property type="entry name" value="Autotransporte_beta_dom_sf"/>
</dbReference>
<evidence type="ECO:0000313" key="4">
    <source>
        <dbReference type="Proteomes" id="UP000004728"/>
    </source>
</evidence>
<dbReference type="InterPro" id="IPR007939">
    <property type="entry name" value="Cu-R_B_prcur"/>
</dbReference>
<feature type="compositionally biased region" description="Pro residues" evidence="1">
    <location>
        <begin position="40"/>
        <end position="50"/>
    </location>
</feature>
<evidence type="ECO:0000313" key="3">
    <source>
        <dbReference type="EMBL" id="EGD60798.1"/>
    </source>
</evidence>
<protein>
    <submittedName>
        <fullName evidence="3">Copper resistance B</fullName>
    </submittedName>
</protein>
<dbReference type="STRING" id="983920.Y88_1685"/>
<evidence type="ECO:0000256" key="2">
    <source>
        <dbReference type="SAM" id="SignalP"/>
    </source>
</evidence>